<feature type="compositionally biased region" description="Basic and acidic residues" evidence="1">
    <location>
        <begin position="327"/>
        <end position="339"/>
    </location>
</feature>
<accession>A0ABM4AW97</accession>
<sequence length="364" mass="41322">MSYCCSQCNFTAQFESALVMHRQLHHEQPTDWDFKPGISNFQTKSNTVPRAACLEKSLPTSPEKQGLKLGGRTSSATRLFEKLRARICRSKTLFAHPEEGDRHNFVGDISLTKCLDLPGQSECTSKAMKDLGSSVSVVIEPLREHNEIFACHLCSFDADRITVLDRHLLNDHKIGLDNLLKLVMDKTKVGLTEENTAQTYGIRQSYYKAPDEIIEDGEFVIETVSPKIKILKHTASNTDLIWTDISAIKRNNRDAKKDTESIIDTPVEECDKDVLFAKMETLNDYMSKFVDSSNNLKKVLTKELDHKNSGSKSNDKPYFNLGLGDQDSPRDWERAHSEKLERTRNKCDGNRDGKMKLSSESFYF</sequence>
<evidence type="ECO:0000313" key="3">
    <source>
        <dbReference type="Proteomes" id="UP001652626"/>
    </source>
</evidence>
<dbReference type="InterPro" id="IPR013087">
    <property type="entry name" value="Znf_C2H2_type"/>
</dbReference>
<evidence type="ECO:0000259" key="2">
    <source>
        <dbReference type="SMART" id="SM00355"/>
    </source>
</evidence>
<feature type="region of interest" description="Disordered" evidence="1">
    <location>
        <begin position="306"/>
        <end position="339"/>
    </location>
</feature>
<evidence type="ECO:0000256" key="1">
    <source>
        <dbReference type="SAM" id="MobiDB-lite"/>
    </source>
</evidence>
<dbReference type="RefSeq" id="XP_064075562.1">
    <property type="nucleotide sequence ID" value="XM_064219492.1"/>
</dbReference>
<protein>
    <submittedName>
        <fullName evidence="4">Uncharacterized protein LOC113391801 isoform X1</fullName>
    </submittedName>
</protein>
<reference evidence="4" key="1">
    <citation type="submission" date="2025-08" db="UniProtKB">
        <authorList>
            <consortium name="RefSeq"/>
        </authorList>
    </citation>
    <scope>IDENTIFICATION</scope>
    <source>
        <tissue evidence="4">Whole body</tissue>
    </source>
</reference>
<gene>
    <name evidence="4" type="primary">LOC113391801</name>
</gene>
<dbReference type="GeneID" id="113391801"/>
<dbReference type="SMART" id="SM00355">
    <property type="entry name" value="ZnF_C2H2"/>
    <property type="match status" value="2"/>
</dbReference>
<evidence type="ECO:0000313" key="4">
    <source>
        <dbReference type="RefSeq" id="XP_064075562.1"/>
    </source>
</evidence>
<feature type="domain" description="C2H2-type" evidence="2">
    <location>
        <begin position="149"/>
        <end position="172"/>
    </location>
</feature>
<feature type="domain" description="C2H2-type" evidence="2">
    <location>
        <begin position="3"/>
        <end position="25"/>
    </location>
</feature>
<dbReference type="Proteomes" id="UP001652626">
    <property type="component" value="Chromosome 28"/>
</dbReference>
<proteinExistence type="predicted"/>
<organism evidence="3 4">
    <name type="scientific">Vanessa tameamea</name>
    <name type="common">Kamehameha butterfly</name>
    <dbReference type="NCBI Taxonomy" id="334116"/>
    <lineage>
        <taxon>Eukaryota</taxon>
        <taxon>Metazoa</taxon>
        <taxon>Ecdysozoa</taxon>
        <taxon>Arthropoda</taxon>
        <taxon>Hexapoda</taxon>
        <taxon>Insecta</taxon>
        <taxon>Pterygota</taxon>
        <taxon>Neoptera</taxon>
        <taxon>Endopterygota</taxon>
        <taxon>Lepidoptera</taxon>
        <taxon>Glossata</taxon>
        <taxon>Ditrysia</taxon>
        <taxon>Papilionoidea</taxon>
        <taxon>Nymphalidae</taxon>
        <taxon>Nymphalinae</taxon>
        <taxon>Vanessa</taxon>
    </lineage>
</organism>
<name>A0ABM4AW97_VANTA</name>
<keyword evidence="3" id="KW-1185">Reference proteome</keyword>